<keyword evidence="2" id="KW-0472">Membrane</keyword>
<feature type="transmembrane region" description="Helical" evidence="2">
    <location>
        <begin position="149"/>
        <end position="168"/>
    </location>
</feature>
<feature type="region of interest" description="Disordered" evidence="1">
    <location>
        <begin position="1"/>
        <end position="20"/>
    </location>
</feature>
<dbReference type="AlphaFoldDB" id="A0A1H3UJ94"/>
<dbReference type="OrthoDB" id="3253635at2"/>
<reference evidence="4" key="1">
    <citation type="submission" date="2016-10" db="EMBL/GenBank/DDBJ databases">
        <authorList>
            <person name="Varghese N."/>
            <person name="Submissions S."/>
        </authorList>
    </citation>
    <scope>NUCLEOTIDE SEQUENCE [LARGE SCALE GENOMIC DNA]</scope>
    <source>
        <strain evidence="4">DSM 44718</strain>
    </source>
</reference>
<organism evidence="3 4">
    <name type="scientific">Asanoa ishikariensis</name>
    <dbReference type="NCBI Taxonomy" id="137265"/>
    <lineage>
        <taxon>Bacteria</taxon>
        <taxon>Bacillati</taxon>
        <taxon>Actinomycetota</taxon>
        <taxon>Actinomycetes</taxon>
        <taxon>Micromonosporales</taxon>
        <taxon>Micromonosporaceae</taxon>
        <taxon>Asanoa</taxon>
    </lineage>
</organism>
<accession>A0A1H3UJ94</accession>
<keyword evidence="4" id="KW-1185">Reference proteome</keyword>
<name>A0A1H3UJ94_9ACTN</name>
<gene>
    <name evidence="3" type="ORF">SAMN05421684_7451</name>
</gene>
<feature type="transmembrane region" description="Helical" evidence="2">
    <location>
        <begin position="120"/>
        <end position="137"/>
    </location>
</feature>
<dbReference type="RefSeq" id="WP_090802636.1">
    <property type="nucleotide sequence ID" value="NZ_BOND01000005.1"/>
</dbReference>
<keyword evidence="2" id="KW-0812">Transmembrane</keyword>
<evidence type="ECO:0000256" key="1">
    <source>
        <dbReference type="SAM" id="MobiDB-lite"/>
    </source>
</evidence>
<feature type="compositionally biased region" description="Polar residues" evidence="1">
    <location>
        <begin position="11"/>
        <end position="20"/>
    </location>
</feature>
<keyword evidence="2" id="KW-1133">Transmembrane helix</keyword>
<dbReference type="EMBL" id="FNQB01000004">
    <property type="protein sequence ID" value="SDZ62397.1"/>
    <property type="molecule type" value="Genomic_DNA"/>
</dbReference>
<dbReference type="STRING" id="137265.SAMN05421684_7451"/>
<protein>
    <submittedName>
        <fullName evidence="3">Thiosulfate dehydrogenase [quinone] large subunit</fullName>
    </submittedName>
</protein>
<feature type="transmembrane region" description="Helical" evidence="2">
    <location>
        <begin position="96"/>
        <end position="113"/>
    </location>
</feature>
<evidence type="ECO:0000313" key="4">
    <source>
        <dbReference type="Proteomes" id="UP000199632"/>
    </source>
</evidence>
<evidence type="ECO:0000313" key="3">
    <source>
        <dbReference type="EMBL" id="SDZ62397.1"/>
    </source>
</evidence>
<dbReference type="Proteomes" id="UP000199632">
    <property type="component" value="Unassembled WGS sequence"/>
</dbReference>
<evidence type="ECO:0000256" key="2">
    <source>
        <dbReference type="SAM" id="Phobius"/>
    </source>
</evidence>
<proteinExistence type="predicted"/>
<feature type="transmembrane region" description="Helical" evidence="2">
    <location>
        <begin position="32"/>
        <end position="50"/>
    </location>
</feature>
<sequence>MTAMAERHTARTTVQEVTGRSTGTTAQQAARYVWAGVRLALAYTFLWAFLDKVFGFGFATPSERSWLNGGSPTKGFLSGSEGPFAGLYHHLAGTGFANWAFMLGLLGIGLALALGIGMRIAAASGALLYVMMWSVALPPEANPFLDEHLILATVLVGLALVGAGRTLGFGGQWEKLPIVQRLPWLK</sequence>